<reference evidence="9 10" key="1">
    <citation type="journal article" date="2018" name="Mol. Plant">
        <title>The genome of Artemisia annua provides insight into the evolution of Asteraceae family and artemisinin biosynthesis.</title>
        <authorList>
            <person name="Shen Q."/>
            <person name="Zhang L."/>
            <person name="Liao Z."/>
            <person name="Wang S."/>
            <person name="Yan T."/>
            <person name="Shi P."/>
            <person name="Liu M."/>
            <person name="Fu X."/>
            <person name="Pan Q."/>
            <person name="Wang Y."/>
            <person name="Lv Z."/>
            <person name="Lu X."/>
            <person name="Zhang F."/>
            <person name="Jiang W."/>
            <person name="Ma Y."/>
            <person name="Chen M."/>
            <person name="Hao X."/>
            <person name="Li L."/>
            <person name="Tang Y."/>
            <person name="Lv G."/>
            <person name="Zhou Y."/>
            <person name="Sun X."/>
            <person name="Brodelius P.E."/>
            <person name="Rose J.K.C."/>
            <person name="Tang K."/>
        </authorList>
    </citation>
    <scope>NUCLEOTIDE SEQUENCE [LARGE SCALE GENOMIC DNA]</scope>
    <source>
        <strain evidence="10">cv. Huhao1</strain>
        <tissue evidence="9">Leaf</tissue>
    </source>
</reference>
<name>A0A2U1QNC3_ARTAN</name>
<evidence type="ECO:0000313" key="9">
    <source>
        <dbReference type="EMBL" id="PWA99488.1"/>
    </source>
</evidence>
<evidence type="ECO:0000313" key="10">
    <source>
        <dbReference type="Proteomes" id="UP000245207"/>
    </source>
</evidence>
<evidence type="ECO:0000256" key="7">
    <source>
        <dbReference type="SAM" id="MobiDB-lite"/>
    </source>
</evidence>
<dbReference type="GO" id="GO:0005179">
    <property type="term" value="F:hormone activity"/>
    <property type="evidence" value="ECO:0007669"/>
    <property type="project" value="UniProtKB-KW"/>
</dbReference>
<keyword evidence="6" id="KW-1015">Disulfide bond</keyword>
<dbReference type="GO" id="GO:0005576">
    <property type="term" value="C:extracellular region"/>
    <property type="evidence" value="ECO:0007669"/>
    <property type="project" value="UniProtKB-SubCell"/>
</dbReference>
<feature type="signal peptide" evidence="8">
    <location>
        <begin position="1"/>
        <end position="21"/>
    </location>
</feature>
<feature type="region of interest" description="Disordered" evidence="7">
    <location>
        <begin position="27"/>
        <end position="70"/>
    </location>
</feature>
<dbReference type="InterPro" id="IPR008801">
    <property type="entry name" value="RALF"/>
</dbReference>
<evidence type="ECO:0008006" key="11">
    <source>
        <dbReference type="Google" id="ProtNLM"/>
    </source>
</evidence>
<dbReference type="EMBL" id="PKPP01000017">
    <property type="protein sequence ID" value="PWA99488.1"/>
    <property type="molecule type" value="Genomic_DNA"/>
</dbReference>
<accession>A0A2U1QNC3</accession>
<keyword evidence="5 8" id="KW-0732">Signal</keyword>
<keyword evidence="10" id="KW-1185">Reference proteome</keyword>
<evidence type="ECO:0000256" key="1">
    <source>
        <dbReference type="ARBA" id="ARBA00004613"/>
    </source>
</evidence>
<evidence type="ECO:0000256" key="4">
    <source>
        <dbReference type="ARBA" id="ARBA00022702"/>
    </source>
</evidence>
<comment type="caution">
    <text evidence="9">The sequence shown here is derived from an EMBL/GenBank/DDBJ whole genome shotgun (WGS) entry which is preliminary data.</text>
</comment>
<keyword evidence="4" id="KW-0372">Hormone</keyword>
<dbReference type="OrthoDB" id="10583477at2759"/>
<organism evidence="9 10">
    <name type="scientific">Artemisia annua</name>
    <name type="common">Sweet wormwood</name>
    <dbReference type="NCBI Taxonomy" id="35608"/>
    <lineage>
        <taxon>Eukaryota</taxon>
        <taxon>Viridiplantae</taxon>
        <taxon>Streptophyta</taxon>
        <taxon>Embryophyta</taxon>
        <taxon>Tracheophyta</taxon>
        <taxon>Spermatophyta</taxon>
        <taxon>Magnoliopsida</taxon>
        <taxon>eudicotyledons</taxon>
        <taxon>Gunneridae</taxon>
        <taxon>Pentapetalae</taxon>
        <taxon>asterids</taxon>
        <taxon>campanulids</taxon>
        <taxon>Asterales</taxon>
        <taxon>Asteraceae</taxon>
        <taxon>Asteroideae</taxon>
        <taxon>Anthemideae</taxon>
        <taxon>Artemisiinae</taxon>
        <taxon>Artemisia</taxon>
    </lineage>
</organism>
<sequence>MGQKMGMVVLILICGVLLVSSDQAQPPRLISAHGNPTRSPPKYADSPRPPIIHTPTTHTPSKGSHPSYAALDPNKPACNAGINGDCGGKRYDVNRRNCTVYSRCRGG</sequence>
<evidence type="ECO:0000256" key="5">
    <source>
        <dbReference type="ARBA" id="ARBA00022729"/>
    </source>
</evidence>
<feature type="chain" id="PRO_5015724515" description="Rapid ALkalinization Factor" evidence="8">
    <location>
        <begin position="22"/>
        <end position="107"/>
    </location>
</feature>
<gene>
    <name evidence="9" type="ORF">CTI12_AA002750</name>
</gene>
<comment type="similarity">
    <text evidence="2">Belongs to the plant rapid alkalinization factor (RALF) family.</text>
</comment>
<evidence type="ECO:0000256" key="8">
    <source>
        <dbReference type="SAM" id="SignalP"/>
    </source>
</evidence>
<evidence type="ECO:0000256" key="6">
    <source>
        <dbReference type="ARBA" id="ARBA00023157"/>
    </source>
</evidence>
<proteinExistence type="inferred from homology"/>
<dbReference type="Proteomes" id="UP000245207">
    <property type="component" value="Unassembled WGS sequence"/>
</dbReference>
<evidence type="ECO:0000256" key="3">
    <source>
        <dbReference type="ARBA" id="ARBA00022525"/>
    </source>
</evidence>
<evidence type="ECO:0000256" key="2">
    <source>
        <dbReference type="ARBA" id="ARBA00009178"/>
    </source>
</evidence>
<dbReference type="Pfam" id="PF05498">
    <property type="entry name" value="RALF"/>
    <property type="match status" value="1"/>
</dbReference>
<keyword evidence="3" id="KW-0964">Secreted</keyword>
<dbReference type="AlphaFoldDB" id="A0A2U1QNC3"/>
<protein>
    <recommendedName>
        <fullName evidence="11">Rapid ALkalinization Factor</fullName>
    </recommendedName>
</protein>
<comment type="subcellular location">
    <subcellularLocation>
        <location evidence="1">Secreted</location>
    </subcellularLocation>
</comment>